<reference evidence="2" key="1">
    <citation type="submission" date="2022-11" db="EMBL/GenBank/DDBJ databases">
        <title>Centuries of genome instability and evolution in soft-shell clam transmissible cancer (bioRxiv).</title>
        <authorList>
            <person name="Hart S.F.M."/>
            <person name="Yonemitsu M.A."/>
            <person name="Giersch R.M."/>
            <person name="Beal B.F."/>
            <person name="Arriagada G."/>
            <person name="Davis B.W."/>
            <person name="Ostrander E.A."/>
            <person name="Goff S.P."/>
            <person name="Metzger M.J."/>
        </authorList>
    </citation>
    <scope>NUCLEOTIDE SEQUENCE</scope>
    <source>
        <strain evidence="2">MELC-2E11</strain>
        <tissue evidence="2">Siphon/mantle</tissue>
    </source>
</reference>
<name>A0ABY7E598_MYAAR</name>
<sequence length="80" mass="8671">LLGLTLIIVGFILRFGESIYGPMLEVGMAKLQLALSDTSMANFDVGSIQLGEYALVICIFVLAEALTIGILYGKPDVFFR</sequence>
<organism evidence="2 3">
    <name type="scientific">Mya arenaria</name>
    <name type="common">Soft-shell clam</name>
    <dbReference type="NCBI Taxonomy" id="6604"/>
    <lineage>
        <taxon>Eukaryota</taxon>
        <taxon>Metazoa</taxon>
        <taxon>Spiralia</taxon>
        <taxon>Lophotrochozoa</taxon>
        <taxon>Mollusca</taxon>
        <taxon>Bivalvia</taxon>
        <taxon>Autobranchia</taxon>
        <taxon>Heteroconchia</taxon>
        <taxon>Euheterodonta</taxon>
        <taxon>Imparidentia</taxon>
        <taxon>Neoheterodontei</taxon>
        <taxon>Myida</taxon>
        <taxon>Myoidea</taxon>
        <taxon>Myidae</taxon>
        <taxon>Mya</taxon>
    </lineage>
</organism>
<keyword evidence="3" id="KW-1185">Reference proteome</keyword>
<evidence type="ECO:0000256" key="1">
    <source>
        <dbReference type="SAM" id="Phobius"/>
    </source>
</evidence>
<protein>
    <submittedName>
        <fullName evidence="2">Uncharacterized protein</fullName>
    </submittedName>
</protein>
<evidence type="ECO:0000313" key="3">
    <source>
        <dbReference type="Proteomes" id="UP001164746"/>
    </source>
</evidence>
<gene>
    <name evidence="2" type="ORF">MAR_020379</name>
</gene>
<keyword evidence="1" id="KW-1133">Transmembrane helix</keyword>
<feature type="non-terminal residue" evidence="2">
    <location>
        <position position="80"/>
    </location>
</feature>
<evidence type="ECO:0000313" key="2">
    <source>
        <dbReference type="EMBL" id="WAR05010.1"/>
    </source>
</evidence>
<feature type="transmembrane region" description="Helical" evidence="1">
    <location>
        <begin position="53"/>
        <end position="73"/>
    </location>
</feature>
<keyword evidence="1" id="KW-0812">Transmembrane</keyword>
<accession>A0ABY7E598</accession>
<dbReference type="Proteomes" id="UP001164746">
    <property type="component" value="Chromosome 5"/>
</dbReference>
<dbReference type="EMBL" id="CP111016">
    <property type="protein sequence ID" value="WAR05010.1"/>
    <property type="molecule type" value="Genomic_DNA"/>
</dbReference>
<proteinExistence type="predicted"/>
<keyword evidence="1" id="KW-0472">Membrane</keyword>